<evidence type="ECO:0000313" key="3">
    <source>
        <dbReference type="Proteomes" id="UP000269396"/>
    </source>
</evidence>
<dbReference type="Proteomes" id="UP000269396">
    <property type="component" value="Unassembled WGS sequence"/>
</dbReference>
<sequence length="152" mass="17114">MFSWPWKNGPGFLIPSNLTAPCNQFCYSSNNRIKKFDNRHYTHYVESQCSVNHYNPVCWTATSSSSSTTTNSDSSIKKKTNNQIACTSSDIINGDNNLGSPNDNIDDCDRKSLTFFNPCFAGCRTRVLEAGVVKVGVVFFMYSFYVLVFRIV</sequence>
<name>A0A3P7YRV9_9TREM</name>
<dbReference type="EMBL" id="UZAL01004678">
    <property type="protein sequence ID" value="VDO90840.1"/>
    <property type="molecule type" value="Genomic_DNA"/>
</dbReference>
<protein>
    <submittedName>
        <fullName evidence="2">Uncharacterized protein</fullName>
    </submittedName>
</protein>
<feature type="transmembrane region" description="Helical" evidence="1">
    <location>
        <begin position="132"/>
        <end position="151"/>
    </location>
</feature>
<keyword evidence="1" id="KW-0812">Transmembrane</keyword>
<reference evidence="2 3" key="1">
    <citation type="submission" date="2018-11" db="EMBL/GenBank/DDBJ databases">
        <authorList>
            <consortium name="Pathogen Informatics"/>
        </authorList>
    </citation>
    <scope>NUCLEOTIDE SEQUENCE [LARGE SCALE GENOMIC DNA]</scope>
    <source>
        <strain>Denwood</strain>
        <strain evidence="3">Zambia</strain>
    </source>
</reference>
<keyword evidence="3" id="KW-1185">Reference proteome</keyword>
<keyword evidence="1" id="KW-1133">Transmembrane helix</keyword>
<evidence type="ECO:0000256" key="1">
    <source>
        <dbReference type="SAM" id="Phobius"/>
    </source>
</evidence>
<evidence type="ECO:0000313" key="2">
    <source>
        <dbReference type="EMBL" id="VDO90840.1"/>
    </source>
</evidence>
<gene>
    <name evidence="2" type="ORF">SMTD_LOCUS2966</name>
</gene>
<accession>A0A3P7YRV9</accession>
<proteinExistence type="predicted"/>
<dbReference type="AlphaFoldDB" id="A0A3P7YRV9"/>
<keyword evidence="1" id="KW-0472">Membrane</keyword>
<organism evidence="2 3">
    <name type="scientific">Schistosoma mattheei</name>
    <dbReference type="NCBI Taxonomy" id="31246"/>
    <lineage>
        <taxon>Eukaryota</taxon>
        <taxon>Metazoa</taxon>
        <taxon>Spiralia</taxon>
        <taxon>Lophotrochozoa</taxon>
        <taxon>Platyhelminthes</taxon>
        <taxon>Trematoda</taxon>
        <taxon>Digenea</taxon>
        <taxon>Strigeidida</taxon>
        <taxon>Schistosomatoidea</taxon>
        <taxon>Schistosomatidae</taxon>
        <taxon>Schistosoma</taxon>
    </lineage>
</organism>